<dbReference type="InterPro" id="IPR050288">
    <property type="entry name" value="Cellulose_deg_GH3"/>
</dbReference>
<dbReference type="InterPro" id="IPR013783">
    <property type="entry name" value="Ig-like_fold"/>
</dbReference>
<dbReference type="AlphaFoldDB" id="A0A9D2NJE8"/>
<dbReference type="SUPFAM" id="SSF51445">
    <property type="entry name" value="(Trans)glycosidases"/>
    <property type="match status" value="1"/>
</dbReference>
<gene>
    <name evidence="4" type="ORF">H9761_19900</name>
</gene>
<organism evidence="4 5">
    <name type="scientific">Candidatus Eisenbergiella merdavium</name>
    <dbReference type="NCBI Taxonomy" id="2838551"/>
    <lineage>
        <taxon>Bacteria</taxon>
        <taxon>Bacillati</taxon>
        <taxon>Bacillota</taxon>
        <taxon>Clostridia</taxon>
        <taxon>Lachnospirales</taxon>
        <taxon>Lachnospiraceae</taxon>
        <taxon>Eisenbergiella</taxon>
    </lineage>
</organism>
<dbReference type="SUPFAM" id="SSF52279">
    <property type="entry name" value="Beta-D-glucan exohydrolase, C-terminal domain"/>
    <property type="match status" value="1"/>
</dbReference>
<reference evidence="4" key="1">
    <citation type="journal article" date="2021" name="PeerJ">
        <title>Extensive microbial diversity within the chicken gut microbiome revealed by metagenomics and culture.</title>
        <authorList>
            <person name="Gilroy R."/>
            <person name="Ravi A."/>
            <person name="Getino M."/>
            <person name="Pursley I."/>
            <person name="Horton D.L."/>
            <person name="Alikhan N.F."/>
            <person name="Baker D."/>
            <person name="Gharbi K."/>
            <person name="Hall N."/>
            <person name="Watson M."/>
            <person name="Adriaenssens E.M."/>
            <person name="Foster-Nyarko E."/>
            <person name="Jarju S."/>
            <person name="Secka A."/>
            <person name="Antonio M."/>
            <person name="Oren A."/>
            <person name="Chaudhuri R.R."/>
            <person name="La Ragione R."/>
            <person name="Hildebrand F."/>
            <person name="Pallen M.J."/>
        </authorList>
    </citation>
    <scope>NUCLEOTIDE SEQUENCE</scope>
    <source>
        <strain evidence="4">USAMLcec2-132</strain>
    </source>
</reference>
<comment type="similarity">
    <text evidence="1">Belongs to the glycosyl hydrolase 3 family.</text>
</comment>
<keyword evidence="2 4" id="KW-0378">Hydrolase</keyword>
<dbReference type="Gene3D" id="3.40.50.1700">
    <property type="entry name" value="Glycoside hydrolase family 3 C-terminal domain"/>
    <property type="match status" value="1"/>
</dbReference>
<dbReference type="Pfam" id="PF14310">
    <property type="entry name" value="Fn3-like"/>
    <property type="match status" value="1"/>
</dbReference>
<dbReference type="InterPro" id="IPR036881">
    <property type="entry name" value="Glyco_hydro_3_C_sf"/>
</dbReference>
<reference evidence="4" key="2">
    <citation type="submission" date="2021-04" db="EMBL/GenBank/DDBJ databases">
        <authorList>
            <person name="Gilroy R."/>
        </authorList>
    </citation>
    <scope>NUCLEOTIDE SEQUENCE</scope>
    <source>
        <strain evidence="4">USAMLcec2-132</strain>
    </source>
</reference>
<evidence type="ECO:0000313" key="4">
    <source>
        <dbReference type="EMBL" id="HJC25928.1"/>
    </source>
</evidence>
<dbReference type="InterPro" id="IPR036962">
    <property type="entry name" value="Glyco_hydro_3_N_sf"/>
</dbReference>
<evidence type="ECO:0000259" key="3">
    <source>
        <dbReference type="SMART" id="SM01217"/>
    </source>
</evidence>
<evidence type="ECO:0000313" key="5">
    <source>
        <dbReference type="Proteomes" id="UP000823891"/>
    </source>
</evidence>
<dbReference type="Gene3D" id="2.60.40.10">
    <property type="entry name" value="Immunoglobulins"/>
    <property type="match status" value="1"/>
</dbReference>
<dbReference type="GO" id="GO:0005975">
    <property type="term" value="P:carbohydrate metabolic process"/>
    <property type="evidence" value="ECO:0007669"/>
    <property type="project" value="InterPro"/>
</dbReference>
<evidence type="ECO:0000256" key="1">
    <source>
        <dbReference type="ARBA" id="ARBA00005336"/>
    </source>
</evidence>
<dbReference type="Proteomes" id="UP000823891">
    <property type="component" value="Unassembled WGS sequence"/>
</dbReference>
<dbReference type="Pfam" id="PF01915">
    <property type="entry name" value="Glyco_hydro_3_C"/>
    <property type="match status" value="1"/>
</dbReference>
<dbReference type="GO" id="GO:0004553">
    <property type="term" value="F:hydrolase activity, hydrolyzing O-glycosyl compounds"/>
    <property type="evidence" value="ECO:0007669"/>
    <property type="project" value="InterPro"/>
</dbReference>
<protein>
    <submittedName>
        <fullName evidence="4">Glycoside hydrolase family 3 C-terminal domain-containing protein</fullName>
    </submittedName>
</protein>
<comment type="caution">
    <text evidence="4">The sequence shown here is derived from an EMBL/GenBank/DDBJ whole genome shotgun (WGS) entry which is preliminary data.</text>
</comment>
<dbReference type="InterPro" id="IPR017853">
    <property type="entry name" value="GH"/>
</dbReference>
<proteinExistence type="inferred from homology"/>
<dbReference type="Gene3D" id="3.20.20.300">
    <property type="entry name" value="Glycoside hydrolase, family 3, N-terminal domain"/>
    <property type="match status" value="1"/>
</dbReference>
<accession>A0A9D2NJE8</accession>
<sequence>MKKWTRIAHQPCLPLGKDGRLVTACEEHIALSLAAAEEGMVLLKNEEGLLPFAEGTRLALFGKGQIDYVRGGGGSGEVTTSYTRNICEGLKRKEKEGKVQIFDALSAFYEKNVREQYENGVQIGQTAEPEIPDQLLASARSFADTAVVTICRFSGEGWDRKGIPGDGDFYLSPQEQRMVEAVKAAFPRVAVVLDVGGMVDSSWFKDDPAIQSVLLAWQAGIEGGLAVADILCGDANPSGKLTDTFAGSFEDYPSSAHFNDSEDYVEYTEDIYVGYRYFETIPGAASRVNYPFGFGLSYTSFSIDQITGEERDGRIHLSACVTNTGDRAGKEVVQAYVQAPQGKLGKPERALAAFAKTRLLAPGETQRVFLSFETDSLASYDDLGKVAKSAYIMEAGEYRFHLGNSVRNTVPVPFVHTEMTDRITKQLSERVAPVALPSRMLADGSFEMLPVTSDGSRDINPAFVEGLQPHKGSWRDELAFSTGKPGEKEGAPEASKAAGERLLLQDVAEGRCSLDEFVSQLTNGQLIDLLCGQPNTGVANTFGMGNLPEYGVPNVMTADGPAGVRIQPEMGVCTTAWPCATLLACTWNPQLVEQIGAAGAMEMKENNLGVWLTPAMNIHRSPLCGRNFEYYSEDPLITGKMAAAMVRGIQSRHIGASVKHFCCNNKETNRKESDSRVSERALREIYLKGFEIAVKEAQPWTLMTCYNLVNGQYASERKDLLAGILRAEWGFTGMITTDWWNKAYQYKEIIAGNDLKMGAGEPDRVLEALREGKVSREEIASCAKRVLETILKFD</sequence>
<dbReference type="InterPro" id="IPR002772">
    <property type="entry name" value="Glyco_hydro_3_C"/>
</dbReference>
<feature type="domain" description="Fibronectin type III-like" evidence="3">
    <location>
        <begin position="331"/>
        <end position="406"/>
    </location>
</feature>
<name>A0A9D2NJE8_9FIRM</name>
<dbReference type="SMART" id="SM01217">
    <property type="entry name" value="Fn3_like"/>
    <property type="match status" value="1"/>
</dbReference>
<dbReference type="PANTHER" id="PTHR42715:SF10">
    <property type="entry name" value="BETA-GLUCOSIDASE"/>
    <property type="match status" value="1"/>
</dbReference>
<dbReference type="PANTHER" id="PTHR42715">
    <property type="entry name" value="BETA-GLUCOSIDASE"/>
    <property type="match status" value="1"/>
</dbReference>
<dbReference type="InterPro" id="IPR026891">
    <property type="entry name" value="Fn3-like"/>
</dbReference>
<dbReference type="EMBL" id="DWWS01000074">
    <property type="protein sequence ID" value="HJC25928.1"/>
    <property type="molecule type" value="Genomic_DNA"/>
</dbReference>
<dbReference type="InterPro" id="IPR001764">
    <property type="entry name" value="Glyco_hydro_3_N"/>
</dbReference>
<dbReference type="Pfam" id="PF00933">
    <property type="entry name" value="Glyco_hydro_3"/>
    <property type="match status" value="1"/>
</dbReference>
<evidence type="ECO:0000256" key="2">
    <source>
        <dbReference type="ARBA" id="ARBA00022801"/>
    </source>
</evidence>
<dbReference type="PRINTS" id="PR00133">
    <property type="entry name" value="GLHYDRLASE3"/>
</dbReference>